<dbReference type="RefSeq" id="WP_070094368.1">
    <property type="nucleotide sequence ID" value="NZ_CP016634.1"/>
</dbReference>
<dbReference type="Pfam" id="PF05228">
    <property type="entry name" value="CHASE4"/>
    <property type="match status" value="1"/>
</dbReference>
<proteinExistence type="predicted"/>
<dbReference type="InterPro" id="IPR000160">
    <property type="entry name" value="GGDEF_dom"/>
</dbReference>
<dbReference type="CDD" id="cd01948">
    <property type="entry name" value="EAL"/>
    <property type="match status" value="1"/>
</dbReference>
<dbReference type="CDD" id="cd01949">
    <property type="entry name" value="GGDEF"/>
    <property type="match status" value="1"/>
</dbReference>
<dbReference type="AlphaFoldDB" id="A0A1B2F6N7"/>
<keyword evidence="2" id="KW-0812">Transmembrane</keyword>
<dbReference type="PROSITE" id="PS50887">
    <property type="entry name" value="GGDEF"/>
    <property type="match status" value="1"/>
</dbReference>
<accession>A0A1B2F6N7</accession>
<dbReference type="InterPro" id="IPR000014">
    <property type="entry name" value="PAS"/>
</dbReference>
<dbReference type="Pfam" id="PF00563">
    <property type="entry name" value="EAL"/>
    <property type="match status" value="1"/>
</dbReference>
<dbReference type="PANTHER" id="PTHR44757">
    <property type="entry name" value="DIGUANYLATE CYCLASE DGCP"/>
    <property type="match status" value="1"/>
</dbReference>
<dbReference type="EMBL" id="CP016634">
    <property type="protein sequence ID" value="ANY87860.1"/>
    <property type="molecule type" value="Genomic_DNA"/>
</dbReference>
<dbReference type="SUPFAM" id="SSF55073">
    <property type="entry name" value="Nucleotide cyclase"/>
    <property type="match status" value="1"/>
</dbReference>
<dbReference type="InterPro" id="IPR029787">
    <property type="entry name" value="Nucleotide_cyclase"/>
</dbReference>
<sequence>MDRHVDSSPNSPAPRLQVRRLISGFSLLYVLAALVTLGALFNIARILDHQEQERSTRQATQALEQRLLASRQFLSSYAVWDAAYQHLAGQVDWQWAYEEKNVGDSLYTASGYEGVFVVEDQRTTYALLKGKPTDLPASALIIGPLAAIITEARAVAPAREQVTHFVLLNGSPAVLSAAAIRPDKDVEPSEVADAPVMLFIDELTAPKLAQLGKGAGLTDLRLEKNATQARGQPRIALGDTGYSLAWNSPQPGRQLLWAVLPPLLGALLVLGLVMLYLFRQVLQGSRAVELSLQRLQQSNQALEASEQRFRAVAEAASDWIWETDRQQRLTYLSQRFVRVTGYRVEDWLGQPLNQLLACDTTPLSAWLDSQAQVDPQQLANLRCAYRDHNGQNRYCRVSARPILFDGKHSGFRGTASDITDEVDAHARIQHLSMHDALTGLANRNKLARHLEQALLRGSDAPPLTLLLLDLDNFKPINDALGHAAGDAVLQEVATRLREATREGDLVARLGGDEFVLVLSGLENHSEIDRFCARLIDLLQQPIAFEDQPLHIGASLGIAQSRVQGFDAGELIRCADIALYQAKAEGKHTWRYFNPQMNQQIQYRRQLESDLRRALKHEEFELHYQPRYRLKDLQIVSVEALLRWQHPQEGLLGPDTFIPLAEQSDLIVALGRWVLHEACQSARDWPQDLLISVNLSPAQFSRSNVVADVREILLQTGFPAQRLELEITENVMLNDIEGALGTMLDLKELGVRLNMDDFGTGYSSLGYLRTYPFDSIKIDKRFIAGLGNPSGSGSDRAVVQAIINLGRAMGLDVTAEGVETEQQLKLLAKDHCDEVQGYYLSRPLDRQHFEALLKARGDQRGAL</sequence>
<dbReference type="SMART" id="SM00267">
    <property type="entry name" value="GGDEF"/>
    <property type="match status" value="1"/>
</dbReference>
<keyword evidence="1" id="KW-0175">Coiled coil</keyword>
<evidence type="ECO:0000313" key="6">
    <source>
        <dbReference type="EMBL" id="ANY87860.1"/>
    </source>
</evidence>
<dbReference type="SMART" id="SM00052">
    <property type="entry name" value="EAL"/>
    <property type="match status" value="1"/>
</dbReference>
<feature type="domain" description="GGDEF" evidence="5">
    <location>
        <begin position="461"/>
        <end position="594"/>
    </location>
</feature>
<dbReference type="PROSITE" id="PS50883">
    <property type="entry name" value="EAL"/>
    <property type="match status" value="1"/>
</dbReference>
<dbReference type="InterPro" id="IPR013767">
    <property type="entry name" value="PAS_fold"/>
</dbReference>
<keyword evidence="2" id="KW-1133">Transmembrane helix</keyword>
<evidence type="ECO:0000256" key="1">
    <source>
        <dbReference type="SAM" id="Coils"/>
    </source>
</evidence>
<dbReference type="InterPro" id="IPR001633">
    <property type="entry name" value="EAL_dom"/>
</dbReference>
<dbReference type="Gene3D" id="3.20.20.450">
    <property type="entry name" value="EAL domain"/>
    <property type="match status" value="1"/>
</dbReference>
<feature type="coiled-coil region" evidence="1">
    <location>
        <begin position="285"/>
        <end position="312"/>
    </location>
</feature>
<name>A0A1B2F6N7_PSEPU</name>
<dbReference type="GO" id="GO:0006355">
    <property type="term" value="P:regulation of DNA-templated transcription"/>
    <property type="evidence" value="ECO:0007669"/>
    <property type="project" value="InterPro"/>
</dbReference>
<dbReference type="SUPFAM" id="SSF55785">
    <property type="entry name" value="PYP-like sensor domain (PAS domain)"/>
    <property type="match status" value="1"/>
</dbReference>
<keyword evidence="2" id="KW-0472">Membrane</keyword>
<dbReference type="Gene3D" id="3.30.450.20">
    <property type="entry name" value="PAS domain"/>
    <property type="match status" value="1"/>
</dbReference>
<dbReference type="CDD" id="cd00130">
    <property type="entry name" value="PAS"/>
    <property type="match status" value="1"/>
</dbReference>
<protein>
    <submittedName>
        <fullName evidence="6">Phytochrome-like protein cph2</fullName>
    </submittedName>
</protein>
<dbReference type="Pfam" id="PF00990">
    <property type="entry name" value="GGDEF"/>
    <property type="match status" value="1"/>
</dbReference>
<evidence type="ECO:0000259" key="5">
    <source>
        <dbReference type="PROSITE" id="PS50887"/>
    </source>
</evidence>
<dbReference type="PROSITE" id="PS50112">
    <property type="entry name" value="PAS"/>
    <property type="match status" value="1"/>
</dbReference>
<dbReference type="InterPro" id="IPR007892">
    <property type="entry name" value="CHASE4"/>
</dbReference>
<evidence type="ECO:0000259" key="3">
    <source>
        <dbReference type="PROSITE" id="PS50112"/>
    </source>
</evidence>
<feature type="domain" description="PAS" evidence="3">
    <location>
        <begin position="305"/>
        <end position="350"/>
    </location>
</feature>
<gene>
    <name evidence="6" type="primary">cph2_6</name>
    <name evidence="6" type="ORF">IEC33019_2312</name>
</gene>
<dbReference type="SMART" id="SM00086">
    <property type="entry name" value="PAC"/>
    <property type="match status" value="1"/>
</dbReference>
<dbReference type="InterPro" id="IPR035965">
    <property type="entry name" value="PAS-like_dom_sf"/>
</dbReference>
<dbReference type="NCBIfam" id="TIGR00254">
    <property type="entry name" value="GGDEF"/>
    <property type="match status" value="1"/>
</dbReference>
<feature type="domain" description="EAL" evidence="4">
    <location>
        <begin position="603"/>
        <end position="856"/>
    </location>
</feature>
<feature type="transmembrane region" description="Helical" evidence="2">
    <location>
        <begin position="20"/>
        <end position="44"/>
    </location>
</feature>
<dbReference type="PANTHER" id="PTHR44757:SF10">
    <property type="entry name" value="MEMBRANE PROTEIN"/>
    <property type="match status" value="1"/>
</dbReference>
<evidence type="ECO:0000259" key="4">
    <source>
        <dbReference type="PROSITE" id="PS50883"/>
    </source>
</evidence>
<dbReference type="InterPro" id="IPR052155">
    <property type="entry name" value="Biofilm_reg_signaling"/>
</dbReference>
<organism evidence="6">
    <name type="scientific">Pseudomonas putida</name>
    <name type="common">Arthrobacter siderocapsulatus</name>
    <dbReference type="NCBI Taxonomy" id="303"/>
    <lineage>
        <taxon>Bacteria</taxon>
        <taxon>Pseudomonadati</taxon>
        <taxon>Pseudomonadota</taxon>
        <taxon>Gammaproteobacteria</taxon>
        <taxon>Pseudomonadales</taxon>
        <taxon>Pseudomonadaceae</taxon>
        <taxon>Pseudomonas</taxon>
    </lineage>
</organism>
<dbReference type="Pfam" id="PF00989">
    <property type="entry name" value="PAS"/>
    <property type="match status" value="1"/>
</dbReference>
<dbReference type="InterPro" id="IPR001610">
    <property type="entry name" value="PAC"/>
</dbReference>
<dbReference type="SUPFAM" id="SSF141868">
    <property type="entry name" value="EAL domain-like"/>
    <property type="match status" value="1"/>
</dbReference>
<dbReference type="Gene3D" id="3.30.70.270">
    <property type="match status" value="1"/>
</dbReference>
<dbReference type="NCBIfam" id="TIGR00229">
    <property type="entry name" value="sensory_box"/>
    <property type="match status" value="1"/>
</dbReference>
<dbReference type="SMART" id="SM00091">
    <property type="entry name" value="PAS"/>
    <property type="match status" value="1"/>
</dbReference>
<feature type="transmembrane region" description="Helical" evidence="2">
    <location>
        <begin position="255"/>
        <end position="278"/>
    </location>
</feature>
<dbReference type="InterPro" id="IPR035919">
    <property type="entry name" value="EAL_sf"/>
</dbReference>
<evidence type="ECO:0000256" key="2">
    <source>
        <dbReference type="SAM" id="Phobius"/>
    </source>
</evidence>
<reference evidence="6" key="1">
    <citation type="submission" date="2016-07" db="EMBL/GenBank/DDBJ databases">
        <title>New class B carbapenemase carried by novel plasmid in Pseudomonas putida enviromental strain in eastern Amazonia.</title>
        <authorList>
            <person name="Souza C.O."/>
            <person name="Lima K.V."/>
            <person name="Brasiliense D.M."/>
            <person name="Perez-Chaparro P.J."/>
            <person name="Mamizuka E.M."/>
            <person name="Lima M.O."/>
            <person name="Lima L.N."/>
            <person name="McCulloch J.A."/>
        </authorList>
    </citation>
    <scope>NUCLEOTIDE SEQUENCE [LARGE SCALE GENOMIC DNA]</scope>
    <source>
        <strain evidence="6">IEC33019</strain>
    </source>
</reference>
<dbReference type="InterPro" id="IPR043128">
    <property type="entry name" value="Rev_trsase/Diguanyl_cyclase"/>
</dbReference>